<comment type="catalytic activity">
    <reaction evidence="15">
        <text>tRNA(Ser) + L-serine + ATP = L-seryl-tRNA(Ser) + AMP + diphosphate + H(+)</text>
        <dbReference type="Rhea" id="RHEA:12292"/>
        <dbReference type="Rhea" id="RHEA-COMP:9669"/>
        <dbReference type="Rhea" id="RHEA-COMP:9703"/>
        <dbReference type="ChEBI" id="CHEBI:15378"/>
        <dbReference type="ChEBI" id="CHEBI:30616"/>
        <dbReference type="ChEBI" id="CHEBI:33019"/>
        <dbReference type="ChEBI" id="CHEBI:33384"/>
        <dbReference type="ChEBI" id="CHEBI:78442"/>
        <dbReference type="ChEBI" id="CHEBI:78533"/>
        <dbReference type="ChEBI" id="CHEBI:456215"/>
        <dbReference type="EC" id="6.1.1.11"/>
    </reaction>
</comment>
<feature type="domain" description="Aminoacyl-transfer RNA synthetases class-II family profile" evidence="17">
    <location>
        <begin position="171"/>
        <end position="408"/>
    </location>
</feature>
<dbReference type="InterPro" id="IPR010978">
    <property type="entry name" value="tRNA-bd_arm"/>
</dbReference>
<dbReference type="PANTHER" id="PTHR43697">
    <property type="entry name" value="SERYL-TRNA SYNTHETASE"/>
    <property type="match status" value="1"/>
</dbReference>
<protein>
    <recommendedName>
        <fullName evidence="13">Serine--tRNA ligase</fullName>
        <ecNumber evidence="4">6.1.1.11</ecNumber>
    </recommendedName>
    <alternativeName>
        <fullName evidence="11">Seryl-tRNA synthetase</fullName>
    </alternativeName>
    <alternativeName>
        <fullName evidence="12">Seryl-tRNA(Ser/Sec) synthetase</fullName>
    </alternativeName>
</protein>
<evidence type="ECO:0000259" key="17">
    <source>
        <dbReference type="PROSITE" id="PS50862"/>
    </source>
</evidence>
<evidence type="ECO:0000256" key="13">
    <source>
        <dbReference type="ARBA" id="ARBA00039158"/>
    </source>
</evidence>
<evidence type="ECO:0000256" key="2">
    <source>
        <dbReference type="ARBA" id="ARBA00005045"/>
    </source>
</evidence>
<dbReference type="SUPFAM" id="SSF46589">
    <property type="entry name" value="tRNA-binding arm"/>
    <property type="match status" value="1"/>
</dbReference>
<evidence type="ECO:0000256" key="15">
    <source>
        <dbReference type="ARBA" id="ARBA00048823"/>
    </source>
</evidence>
<feature type="coiled-coil region" evidence="16">
    <location>
        <begin position="44"/>
        <end position="102"/>
    </location>
</feature>
<dbReference type="NCBIfam" id="TIGR00414">
    <property type="entry name" value="serS"/>
    <property type="match status" value="1"/>
</dbReference>
<evidence type="ECO:0000256" key="14">
    <source>
        <dbReference type="ARBA" id="ARBA00047929"/>
    </source>
</evidence>
<accession>A0A485M2D2</accession>
<dbReference type="InterPro" id="IPR045864">
    <property type="entry name" value="aa-tRNA-synth_II/BPL/LPL"/>
</dbReference>
<evidence type="ECO:0000256" key="10">
    <source>
        <dbReference type="ARBA" id="ARBA00023146"/>
    </source>
</evidence>
<dbReference type="InterPro" id="IPR042103">
    <property type="entry name" value="SerRS_1_N_sf"/>
</dbReference>
<gene>
    <name evidence="18" type="primary">serS</name>
    <name evidence="18" type="ORF">SCFA_340001</name>
</gene>
<dbReference type="HAMAP" id="MF_00176">
    <property type="entry name" value="Ser_tRNA_synth_type1"/>
    <property type="match status" value="1"/>
</dbReference>
<evidence type="ECO:0000256" key="7">
    <source>
        <dbReference type="ARBA" id="ARBA00022741"/>
    </source>
</evidence>
<dbReference type="GO" id="GO:0005737">
    <property type="term" value="C:cytoplasm"/>
    <property type="evidence" value="ECO:0007669"/>
    <property type="project" value="UniProtKB-SubCell"/>
</dbReference>
<comment type="similarity">
    <text evidence="3">Belongs to the class-II aminoacyl-tRNA synthetase family. Type-1 seryl-tRNA synthetase subfamily.</text>
</comment>
<dbReference type="AlphaFoldDB" id="A0A485M2D2"/>
<evidence type="ECO:0000256" key="11">
    <source>
        <dbReference type="ARBA" id="ARBA00031113"/>
    </source>
</evidence>
<comment type="catalytic activity">
    <reaction evidence="14">
        <text>tRNA(Sec) + L-serine + ATP = L-seryl-tRNA(Sec) + AMP + diphosphate + H(+)</text>
        <dbReference type="Rhea" id="RHEA:42580"/>
        <dbReference type="Rhea" id="RHEA-COMP:9742"/>
        <dbReference type="Rhea" id="RHEA-COMP:10128"/>
        <dbReference type="ChEBI" id="CHEBI:15378"/>
        <dbReference type="ChEBI" id="CHEBI:30616"/>
        <dbReference type="ChEBI" id="CHEBI:33019"/>
        <dbReference type="ChEBI" id="CHEBI:33384"/>
        <dbReference type="ChEBI" id="CHEBI:78442"/>
        <dbReference type="ChEBI" id="CHEBI:78533"/>
        <dbReference type="ChEBI" id="CHEBI:456215"/>
        <dbReference type="EC" id="6.1.1.11"/>
    </reaction>
</comment>
<dbReference type="PRINTS" id="PR00981">
    <property type="entry name" value="TRNASYNTHSER"/>
</dbReference>
<dbReference type="EMBL" id="CAADRN010000268">
    <property type="protein sequence ID" value="VFU16653.1"/>
    <property type="molecule type" value="Genomic_DNA"/>
</dbReference>
<dbReference type="Gene3D" id="3.30.930.10">
    <property type="entry name" value="Bira Bifunctional Protein, Domain 2"/>
    <property type="match status" value="1"/>
</dbReference>
<dbReference type="InterPro" id="IPR015866">
    <property type="entry name" value="Ser-tRNA-synth_1_N"/>
</dbReference>
<sequence length="422" mass="48125">MLDMKFVRNNPQVVQDALLKRGSAVTLDEFLKLDQQRREKLFIVEQMKNRRNLVSEEIGRLKKAGKDAPDMKLEMRDLSRQIKEIDEVYKDLEDKLQQILLDIPNIPHETVPVGQSEADNQVVRTWGKPREFKFAPKPHWDLGEALDILDFERGGKVTGARFTFYKGYGARLERAVINFMLDLHTNQHNYVEVFPPFMVNRESMIGTGQLPKFAEDMFKIEGQEYYLIPTAEVPVTNLYRNEILDGARLPILHCAYSACFRAEAGAAGRDTRGLIRLHQFNKVELVKFCRPEDSYEELEKLTWNAERVLQILGLPYRVVVLCTGDLGFSAAKTYDLEVWLPSYQGYKEISSCSNFVDFQARRAGIRFRNARGKAELVHTLNGSGLAVGRTVAAIMENYQESDGSVTIPEALRPYLGGLARIG</sequence>
<dbReference type="InterPro" id="IPR033729">
    <property type="entry name" value="SerRS_core"/>
</dbReference>
<evidence type="ECO:0000256" key="1">
    <source>
        <dbReference type="ARBA" id="ARBA00004496"/>
    </source>
</evidence>
<keyword evidence="16" id="KW-0175">Coiled coil</keyword>
<dbReference type="PIRSF" id="PIRSF001529">
    <property type="entry name" value="Ser-tRNA-synth_IIa"/>
    <property type="match status" value="1"/>
</dbReference>
<evidence type="ECO:0000256" key="8">
    <source>
        <dbReference type="ARBA" id="ARBA00022840"/>
    </source>
</evidence>
<dbReference type="SUPFAM" id="SSF55681">
    <property type="entry name" value="Class II aaRS and biotin synthetases"/>
    <property type="match status" value="1"/>
</dbReference>
<keyword evidence="5" id="KW-0963">Cytoplasm</keyword>
<dbReference type="InterPro" id="IPR002317">
    <property type="entry name" value="Ser-tRNA-ligase_type_1"/>
</dbReference>
<evidence type="ECO:0000256" key="9">
    <source>
        <dbReference type="ARBA" id="ARBA00022917"/>
    </source>
</evidence>
<evidence type="ECO:0000256" key="12">
    <source>
        <dbReference type="ARBA" id="ARBA00033352"/>
    </source>
</evidence>
<evidence type="ECO:0000256" key="6">
    <source>
        <dbReference type="ARBA" id="ARBA00022598"/>
    </source>
</evidence>
<reference evidence="18" key="1">
    <citation type="submission" date="2019-03" db="EMBL/GenBank/DDBJ databases">
        <authorList>
            <person name="Hao L."/>
        </authorList>
    </citation>
    <scope>NUCLEOTIDE SEQUENCE</scope>
</reference>
<evidence type="ECO:0000256" key="4">
    <source>
        <dbReference type="ARBA" id="ARBA00012840"/>
    </source>
</evidence>
<dbReference type="PROSITE" id="PS50862">
    <property type="entry name" value="AA_TRNA_LIGASE_II"/>
    <property type="match status" value="1"/>
</dbReference>
<comment type="subcellular location">
    <subcellularLocation>
        <location evidence="1">Cytoplasm</location>
    </subcellularLocation>
</comment>
<dbReference type="GO" id="GO:0004828">
    <property type="term" value="F:serine-tRNA ligase activity"/>
    <property type="evidence" value="ECO:0007669"/>
    <property type="project" value="UniProtKB-EC"/>
</dbReference>
<keyword evidence="7" id="KW-0547">Nucleotide-binding</keyword>
<evidence type="ECO:0000256" key="16">
    <source>
        <dbReference type="SAM" id="Coils"/>
    </source>
</evidence>
<dbReference type="GO" id="GO:0005524">
    <property type="term" value="F:ATP binding"/>
    <property type="evidence" value="ECO:0007669"/>
    <property type="project" value="UniProtKB-KW"/>
</dbReference>
<dbReference type="InterPro" id="IPR002314">
    <property type="entry name" value="aa-tRNA-synt_IIb"/>
</dbReference>
<dbReference type="PANTHER" id="PTHR43697:SF1">
    <property type="entry name" value="SERINE--TRNA LIGASE"/>
    <property type="match status" value="1"/>
</dbReference>
<dbReference type="Gene3D" id="1.10.287.40">
    <property type="entry name" value="Serine-tRNA synthetase, tRNA binding domain"/>
    <property type="match status" value="1"/>
</dbReference>
<keyword evidence="8" id="KW-0067">ATP-binding</keyword>
<organism evidence="18">
    <name type="scientific">anaerobic digester metagenome</name>
    <dbReference type="NCBI Taxonomy" id="1263854"/>
    <lineage>
        <taxon>unclassified sequences</taxon>
        <taxon>metagenomes</taxon>
        <taxon>ecological metagenomes</taxon>
    </lineage>
</organism>
<dbReference type="CDD" id="cd00770">
    <property type="entry name" value="SerRS_core"/>
    <property type="match status" value="1"/>
</dbReference>
<dbReference type="EC" id="6.1.1.11" evidence="4"/>
<keyword evidence="9" id="KW-0648">Protein biosynthesis</keyword>
<dbReference type="GO" id="GO:0006434">
    <property type="term" value="P:seryl-tRNA aminoacylation"/>
    <property type="evidence" value="ECO:0007669"/>
    <property type="project" value="InterPro"/>
</dbReference>
<evidence type="ECO:0000313" key="18">
    <source>
        <dbReference type="EMBL" id="VFU16653.1"/>
    </source>
</evidence>
<evidence type="ECO:0000256" key="5">
    <source>
        <dbReference type="ARBA" id="ARBA00022490"/>
    </source>
</evidence>
<name>A0A485M2D2_9ZZZZ</name>
<comment type="pathway">
    <text evidence="2">Aminoacyl-tRNA biosynthesis; selenocysteinyl-tRNA(Sec) biosynthesis; L-seryl-tRNA(Sec) from L-serine and tRNA(Sec): step 1/1.</text>
</comment>
<dbReference type="Pfam" id="PF02403">
    <property type="entry name" value="Seryl_tRNA_N"/>
    <property type="match status" value="1"/>
</dbReference>
<dbReference type="Pfam" id="PF00587">
    <property type="entry name" value="tRNA-synt_2b"/>
    <property type="match status" value="1"/>
</dbReference>
<evidence type="ECO:0000256" key="3">
    <source>
        <dbReference type="ARBA" id="ARBA00010728"/>
    </source>
</evidence>
<keyword evidence="10 18" id="KW-0030">Aminoacyl-tRNA synthetase</keyword>
<dbReference type="InterPro" id="IPR006195">
    <property type="entry name" value="aa-tRNA-synth_II"/>
</dbReference>
<proteinExistence type="inferred from homology"/>
<keyword evidence="6 18" id="KW-0436">Ligase</keyword>